<dbReference type="RefSeq" id="WP_058422830.1">
    <property type="nucleotide sequence ID" value="NZ_LKEF01000096.1"/>
</dbReference>
<comment type="subcellular location">
    <subcellularLocation>
        <location evidence="1">Cell membrane</location>
        <topology evidence="1">Multi-pass membrane protein</topology>
    </subcellularLocation>
</comment>
<sequence length="241" mass="26489">MKLLPVIFKRQLVSYAGTPSTYLSVAAFLVLCATLGLYTSDWLEHDSGDLQVFFQLHPWLYLLLIPMLSTQLWADEQQTGMRDMMKTLPITSAERVIGKFLAAWVVCGIALLCTFPTVILANYLGTADNGVITSQFLASWLLAGAYLSVGCFTSALTQQRLVVFLVTVVLLLAASGLSWVLDALEHQAPIWVIDSLISINPISRFGAVDNGKLTLHDSLYFLSMILAFLSATTVTLNYKTS</sequence>
<evidence type="ECO:0000313" key="8">
    <source>
        <dbReference type="Proteomes" id="UP000054197"/>
    </source>
</evidence>
<feature type="transmembrane region" description="Helical" evidence="6">
    <location>
        <begin position="96"/>
        <end position="124"/>
    </location>
</feature>
<dbReference type="PANTHER" id="PTHR30294:SF29">
    <property type="entry name" value="MULTIDRUG ABC TRANSPORTER PERMEASE YBHS-RELATED"/>
    <property type="match status" value="1"/>
</dbReference>
<keyword evidence="3 6" id="KW-0812">Transmembrane</keyword>
<dbReference type="InterPro" id="IPR051449">
    <property type="entry name" value="ABC-2_transporter_component"/>
</dbReference>
<evidence type="ECO:0000256" key="1">
    <source>
        <dbReference type="ARBA" id="ARBA00004651"/>
    </source>
</evidence>
<dbReference type="PANTHER" id="PTHR30294">
    <property type="entry name" value="MEMBRANE COMPONENT OF ABC TRANSPORTER YHHJ-RELATED"/>
    <property type="match status" value="1"/>
</dbReference>
<feature type="transmembrane region" description="Helical" evidence="6">
    <location>
        <begin position="12"/>
        <end position="38"/>
    </location>
</feature>
<gene>
    <name evidence="7" type="ORF">AO063_11585</name>
</gene>
<feature type="transmembrane region" description="Helical" evidence="6">
    <location>
        <begin position="58"/>
        <end position="75"/>
    </location>
</feature>
<evidence type="ECO:0000256" key="4">
    <source>
        <dbReference type="ARBA" id="ARBA00022989"/>
    </source>
</evidence>
<evidence type="ECO:0000256" key="5">
    <source>
        <dbReference type="ARBA" id="ARBA00023136"/>
    </source>
</evidence>
<dbReference type="AlphaFoldDB" id="A0A0W0H1F9"/>
<dbReference type="GO" id="GO:0005886">
    <property type="term" value="C:plasma membrane"/>
    <property type="evidence" value="ECO:0007669"/>
    <property type="project" value="UniProtKB-SubCell"/>
</dbReference>
<evidence type="ECO:0000256" key="6">
    <source>
        <dbReference type="SAM" id="Phobius"/>
    </source>
</evidence>
<evidence type="ECO:0000313" key="7">
    <source>
        <dbReference type="EMBL" id="KTB54650.1"/>
    </source>
</evidence>
<protein>
    <submittedName>
        <fullName evidence="7">ABC transporter permease</fullName>
    </submittedName>
</protein>
<feature type="transmembrane region" description="Helical" evidence="6">
    <location>
        <begin position="130"/>
        <end position="149"/>
    </location>
</feature>
<keyword evidence="5 6" id="KW-0472">Membrane</keyword>
<feature type="transmembrane region" description="Helical" evidence="6">
    <location>
        <begin position="161"/>
        <end position="181"/>
    </location>
</feature>
<reference evidence="7 8" key="1">
    <citation type="submission" date="2015-09" db="EMBL/GenBank/DDBJ databases">
        <title>Genome sequence of ICMP 11288.</title>
        <authorList>
            <person name="Visnovsky S."/>
            <person name="Lu A."/>
            <person name="Panda P."/>
            <person name="Pitman A."/>
        </authorList>
    </citation>
    <scope>NUCLEOTIDE SEQUENCE [LARGE SCALE GENOMIC DNA]</scope>
    <source>
        <strain evidence="7 8">ICMP 11288</strain>
    </source>
</reference>
<dbReference type="EMBL" id="LKEF01000096">
    <property type="protein sequence ID" value="KTB54650.1"/>
    <property type="molecule type" value="Genomic_DNA"/>
</dbReference>
<proteinExistence type="predicted"/>
<keyword evidence="2" id="KW-1003">Cell membrane</keyword>
<accession>A0A0W0H1F9</accession>
<dbReference type="Proteomes" id="UP000054197">
    <property type="component" value="Unassembled WGS sequence"/>
</dbReference>
<organism evidence="7 8">
    <name type="scientific">Pseudomonas fluorescens ICMP 11288</name>
    <dbReference type="NCBI Taxonomy" id="1198309"/>
    <lineage>
        <taxon>Bacteria</taxon>
        <taxon>Pseudomonadati</taxon>
        <taxon>Pseudomonadota</taxon>
        <taxon>Gammaproteobacteria</taxon>
        <taxon>Pseudomonadales</taxon>
        <taxon>Pseudomonadaceae</taxon>
        <taxon>Pseudomonas</taxon>
    </lineage>
</organism>
<evidence type="ECO:0000256" key="3">
    <source>
        <dbReference type="ARBA" id="ARBA00022692"/>
    </source>
</evidence>
<evidence type="ECO:0000256" key="2">
    <source>
        <dbReference type="ARBA" id="ARBA00022475"/>
    </source>
</evidence>
<name>A0A0W0H1F9_PSEFL</name>
<feature type="transmembrane region" description="Helical" evidence="6">
    <location>
        <begin position="219"/>
        <end position="238"/>
    </location>
</feature>
<comment type="caution">
    <text evidence="7">The sequence shown here is derived from an EMBL/GenBank/DDBJ whole genome shotgun (WGS) entry which is preliminary data.</text>
</comment>
<keyword evidence="4 6" id="KW-1133">Transmembrane helix</keyword>